<dbReference type="GO" id="GO:0097036">
    <property type="term" value="P:regulation of plasma membrane sterol distribution"/>
    <property type="evidence" value="ECO:0007669"/>
    <property type="project" value="UniProtKB-UniRule"/>
</dbReference>
<dbReference type="GO" id="GO:0006665">
    <property type="term" value="P:sphingolipid metabolic process"/>
    <property type="evidence" value="ECO:0007669"/>
    <property type="project" value="UniProtKB-UniRule"/>
</dbReference>
<feature type="transmembrane region" description="Helical" evidence="10">
    <location>
        <begin position="188"/>
        <end position="209"/>
    </location>
</feature>
<evidence type="ECO:0000256" key="2">
    <source>
        <dbReference type="ARBA" id="ARBA00009187"/>
    </source>
</evidence>
<comment type="similarity">
    <text evidence="2 10">Belongs to the ARV1 family.</text>
</comment>
<dbReference type="PANTHER" id="PTHR14467">
    <property type="entry name" value="ARV1"/>
    <property type="match status" value="1"/>
</dbReference>
<dbReference type="AlphaFoldDB" id="A0A1U7LQ25"/>
<reference evidence="11 12" key="1">
    <citation type="submission" date="2016-04" db="EMBL/GenBank/DDBJ databases">
        <title>Evolutionary innovation and constraint leading to complex multicellularity in the Ascomycota.</title>
        <authorList>
            <person name="Cisse O."/>
            <person name="Nguyen A."/>
            <person name="Hewitt D.A."/>
            <person name="Jedd G."/>
            <person name="Stajich J.E."/>
        </authorList>
    </citation>
    <scope>NUCLEOTIDE SEQUENCE [LARGE SCALE GENOMIC DNA]</scope>
    <source>
        <strain evidence="11 12">DAH-3</strain>
    </source>
</reference>
<keyword evidence="6 10" id="KW-1133">Transmembrane helix</keyword>
<evidence type="ECO:0000313" key="11">
    <source>
        <dbReference type="EMBL" id="OLL24621.1"/>
    </source>
</evidence>
<comment type="caution">
    <text evidence="11">The sequence shown here is derived from an EMBL/GenBank/DDBJ whole genome shotgun (WGS) entry which is preliminary data.</text>
</comment>
<dbReference type="OMA" id="MLDMNVK"/>
<accession>A0A1U7LQ25</accession>
<dbReference type="STRING" id="1198029.A0A1U7LQ25"/>
<dbReference type="GO" id="GO:0005789">
    <property type="term" value="C:endoplasmic reticulum membrane"/>
    <property type="evidence" value="ECO:0007669"/>
    <property type="project" value="UniProtKB-SubCell"/>
</dbReference>
<evidence type="ECO:0000256" key="10">
    <source>
        <dbReference type="RuleBase" id="RU368065"/>
    </source>
</evidence>
<evidence type="ECO:0000313" key="12">
    <source>
        <dbReference type="Proteomes" id="UP000186594"/>
    </source>
</evidence>
<dbReference type="OrthoDB" id="2192830at2759"/>
<organism evidence="11 12">
    <name type="scientific">Neolecta irregularis (strain DAH-3)</name>
    <dbReference type="NCBI Taxonomy" id="1198029"/>
    <lineage>
        <taxon>Eukaryota</taxon>
        <taxon>Fungi</taxon>
        <taxon>Dikarya</taxon>
        <taxon>Ascomycota</taxon>
        <taxon>Taphrinomycotina</taxon>
        <taxon>Neolectales</taxon>
        <taxon>Neolectaceae</taxon>
        <taxon>Neolecta</taxon>
    </lineage>
</organism>
<keyword evidence="10" id="KW-0333">Golgi apparatus</keyword>
<keyword evidence="5 10" id="KW-0256">Endoplasmic reticulum</keyword>
<feature type="transmembrane region" description="Helical" evidence="10">
    <location>
        <begin position="134"/>
        <end position="154"/>
    </location>
</feature>
<evidence type="ECO:0000256" key="9">
    <source>
        <dbReference type="ARBA" id="ARBA00023136"/>
    </source>
</evidence>
<keyword evidence="7 10" id="KW-0445">Lipid transport</keyword>
<keyword evidence="12" id="KW-1185">Reference proteome</keyword>
<keyword evidence="3 10" id="KW-0813">Transport</keyword>
<feature type="transmembrane region" description="Helical" evidence="10">
    <location>
        <begin position="101"/>
        <end position="122"/>
    </location>
</feature>
<dbReference type="Proteomes" id="UP000186594">
    <property type="component" value="Unassembled WGS sequence"/>
</dbReference>
<dbReference type="GO" id="GO:0016125">
    <property type="term" value="P:sterol metabolic process"/>
    <property type="evidence" value="ECO:0007669"/>
    <property type="project" value="UniProtKB-UniRule"/>
</dbReference>
<keyword evidence="10" id="KW-0746">Sphingolipid metabolism</keyword>
<evidence type="ECO:0000256" key="7">
    <source>
        <dbReference type="ARBA" id="ARBA00023055"/>
    </source>
</evidence>
<dbReference type="GO" id="GO:0000139">
    <property type="term" value="C:Golgi membrane"/>
    <property type="evidence" value="ECO:0007669"/>
    <property type="project" value="UniProtKB-SubCell"/>
</dbReference>
<dbReference type="Pfam" id="PF04161">
    <property type="entry name" value="Arv1"/>
    <property type="match status" value="1"/>
</dbReference>
<evidence type="ECO:0000256" key="1">
    <source>
        <dbReference type="ARBA" id="ARBA00004477"/>
    </source>
</evidence>
<dbReference type="InterPro" id="IPR007290">
    <property type="entry name" value="Arv1"/>
</dbReference>
<gene>
    <name evidence="11" type="ORF">NEOLI_004306</name>
</gene>
<keyword evidence="9 10" id="KW-0472">Membrane</keyword>
<evidence type="ECO:0000256" key="4">
    <source>
        <dbReference type="ARBA" id="ARBA00022692"/>
    </source>
</evidence>
<evidence type="ECO:0000256" key="8">
    <source>
        <dbReference type="ARBA" id="ARBA00023098"/>
    </source>
</evidence>
<protein>
    <recommendedName>
        <fullName evidence="10">Protein ARV</fullName>
    </recommendedName>
</protein>
<comment type="function">
    <text evidence="10">Mediator of sterol homeostasis involved in sterol uptake, trafficking and distribution into membranes.</text>
</comment>
<keyword evidence="8 10" id="KW-0443">Lipid metabolism</keyword>
<dbReference type="EMBL" id="LXFE01000706">
    <property type="protein sequence ID" value="OLL24621.1"/>
    <property type="molecule type" value="Genomic_DNA"/>
</dbReference>
<evidence type="ECO:0000256" key="5">
    <source>
        <dbReference type="ARBA" id="ARBA00022824"/>
    </source>
</evidence>
<dbReference type="GO" id="GO:0032366">
    <property type="term" value="P:intracellular sterol transport"/>
    <property type="evidence" value="ECO:0007669"/>
    <property type="project" value="UniProtKB-UniRule"/>
</dbReference>
<sequence>MRQCSLVEGNNADMTQPNCKLFADKYVEHDYVVLFIDIVLFKPQVYRHLLFNRLRIKDDEFDPRIRKLAILLVLFDVYLTWHRFEMMEPFLTPRPVLSQYLYLLFLCVCEMTSLHYTIRLLAKWLLGWSKPNAISTALLISSSTKLLPILMVIWSYDVPFAARIVAWVAVLNNIEALTILLQQDYITTTSLVLIGVIVRGLVGLTILQFSSRNELTYLREKYGSFGVVSWLSATLGVS</sequence>
<evidence type="ECO:0000256" key="6">
    <source>
        <dbReference type="ARBA" id="ARBA00022989"/>
    </source>
</evidence>
<name>A0A1U7LQ25_NEOID</name>
<evidence type="ECO:0000256" key="3">
    <source>
        <dbReference type="ARBA" id="ARBA00022448"/>
    </source>
</evidence>
<comment type="subcellular location">
    <subcellularLocation>
        <location evidence="1 10">Endoplasmic reticulum membrane</location>
        <topology evidence="1 10">Multi-pass membrane protein</topology>
    </subcellularLocation>
    <subcellularLocation>
        <location evidence="10">Golgi apparatus membrane</location>
        <topology evidence="10">Multi-pass membrane protein</topology>
    </subcellularLocation>
</comment>
<dbReference type="PANTHER" id="PTHR14467:SF0">
    <property type="entry name" value="PROTEIN ARV1"/>
    <property type="match status" value="1"/>
</dbReference>
<comment type="function">
    <text evidence="10">Regulates also the sphingolipid metabolism.</text>
</comment>
<feature type="transmembrane region" description="Helical" evidence="10">
    <location>
        <begin position="160"/>
        <end position="181"/>
    </location>
</feature>
<proteinExistence type="inferred from homology"/>
<dbReference type="GO" id="GO:0032541">
    <property type="term" value="C:cortical endoplasmic reticulum"/>
    <property type="evidence" value="ECO:0007669"/>
    <property type="project" value="TreeGrafter"/>
</dbReference>
<keyword evidence="4 10" id="KW-0812">Transmembrane</keyword>